<dbReference type="AlphaFoldDB" id="A0A0J1FS46"/>
<comment type="caution">
    <text evidence="2">The sequence shown here is derived from an EMBL/GenBank/DDBJ whole genome shotgun (WGS) entry which is preliminary data.</text>
</comment>
<dbReference type="GO" id="GO:0003677">
    <property type="term" value="F:DNA binding"/>
    <property type="evidence" value="ECO:0007669"/>
    <property type="project" value="InterPro"/>
</dbReference>
<organism evidence="2 3">
    <name type="scientific">Desulfosporosinus acididurans</name>
    <dbReference type="NCBI Taxonomy" id="476652"/>
    <lineage>
        <taxon>Bacteria</taxon>
        <taxon>Bacillati</taxon>
        <taxon>Bacillota</taxon>
        <taxon>Clostridia</taxon>
        <taxon>Eubacteriales</taxon>
        <taxon>Desulfitobacteriaceae</taxon>
        <taxon>Desulfosporosinus</taxon>
    </lineage>
</organism>
<proteinExistence type="predicted"/>
<dbReference type="EMBL" id="LDZY01000006">
    <property type="protein sequence ID" value="KLU66107.1"/>
    <property type="molecule type" value="Genomic_DNA"/>
</dbReference>
<gene>
    <name evidence="2" type="ORF">DEAC_c21460</name>
</gene>
<accession>A0A0J1FS46</accession>
<dbReference type="InterPro" id="IPR010982">
    <property type="entry name" value="Lambda_DNA-bd_dom_sf"/>
</dbReference>
<evidence type="ECO:0000259" key="1">
    <source>
        <dbReference type="PROSITE" id="PS50943"/>
    </source>
</evidence>
<feature type="domain" description="HTH cro/C1-type" evidence="1">
    <location>
        <begin position="14"/>
        <end position="69"/>
    </location>
</feature>
<dbReference type="STRING" id="476652.DEAC_c21460"/>
<evidence type="ECO:0000313" key="3">
    <source>
        <dbReference type="Proteomes" id="UP000036356"/>
    </source>
</evidence>
<dbReference type="PROSITE" id="PS50943">
    <property type="entry name" value="HTH_CROC1"/>
    <property type="match status" value="1"/>
</dbReference>
<sequence>MSKQKQVVYYGQKLRKARLKAAIGTQKELAEKTGISANIISDLERGKRRMSPSWARRIAEVLGGEWTDYMD</sequence>
<dbReference type="PATRIC" id="fig|476652.3.peg.2223"/>
<dbReference type="Gene3D" id="1.10.260.40">
    <property type="entry name" value="lambda repressor-like DNA-binding domains"/>
    <property type="match status" value="1"/>
</dbReference>
<dbReference type="Proteomes" id="UP000036356">
    <property type="component" value="Unassembled WGS sequence"/>
</dbReference>
<dbReference type="InterPro" id="IPR001387">
    <property type="entry name" value="Cro/C1-type_HTH"/>
</dbReference>
<reference evidence="2 3" key="1">
    <citation type="submission" date="2015-06" db="EMBL/GenBank/DDBJ databases">
        <title>Draft genome of the moderately acidophilic sulfate reducer Candidatus Desulfosporosinus acididurans strain M1.</title>
        <authorList>
            <person name="Poehlein A."/>
            <person name="Petzsch P."/>
            <person name="Johnson B.D."/>
            <person name="Schloemann M."/>
            <person name="Daniel R."/>
            <person name="Muehling M."/>
        </authorList>
    </citation>
    <scope>NUCLEOTIDE SEQUENCE [LARGE SCALE GENOMIC DNA]</scope>
    <source>
        <strain evidence="2 3">M1</strain>
    </source>
</reference>
<dbReference type="RefSeq" id="WP_047809989.1">
    <property type="nucleotide sequence ID" value="NZ_LDZY01000006.1"/>
</dbReference>
<name>A0A0J1FS46_9FIRM</name>
<dbReference type="CDD" id="cd00093">
    <property type="entry name" value="HTH_XRE"/>
    <property type="match status" value="1"/>
</dbReference>
<evidence type="ECO:0000313" key="2">
    <source>
        <dbReference type="EMBL" id="KLU66107.1"/>
    </source>
</evidence>
<keyword evidence="3" id="KW-1185">Reference proteome</keyword>
<dbReference type="SUPFAM" id="SSF47413">
    <property type="entry name" value="lambda repressor-like DNA-binding domains"/>
    <property type="match status" value="1"/>
</dbReference>
<dbReference type="SMART" id="SM00530">
    <property type="entry name" value="HTH_XRE"/>
    <property type="match status" value="1"/>
</dbReference>
<dbReference type="Pfam" id="PF01381">
    <property type="entry name" value="HTH_3"/>
    <property type="match status" value="1"/>
</dbReference>
<protein>
    <submittedName>
        <fullName evidence="2">Helix-turn-helix domain protein</fullName>
    </submittedName>
</protein>